<dbReference type="KEGG" id="tco:Theco_2768"/>
<proteinExistence type="predicted"/>
<dbReference type="HOGENOM" id="CLU_093174_1_0_9"/>
<evidence type="ECO:0000313" key="2">
    <source>
        <dbReference type="EMBL" id="AGA58857.1"/>
    </source>
</evidence>
<feature type="transmembrane region" description="Helical" evidence="1">
    <location>
        <begin position="135"/>
        <end position="156"/>
    </location>
</feature>
<evidence type="ECO:0008006" key="4">
    <source>
        <dbReference type="Google" id="ProtNLM"/>
    </source>
</evidence>
<dbReference type="RefSeq" id="WP_015255597.1">
    <property type="nucleotide sequence ID" value="NC_019897.1"/>
</dbReference>
<feature type="transmembrane region" description="Helical" evidence="1">
    <location>
        <begin position="48"/>
        <end position="70"/>
    </location>
</feature>
<accession>L0EGF4</accession>
<reference evidence="3" key="1">
    <citation type="submission" date="2012-01" db="EMBL/GenBank/DDBJ databases">
        <title>Complete sequence of chromosome of Thermobacillus composti KWC4.</title>
        <authorList>
            <person name="Lucas S."/>
            <person name="Han J."/>
            <person name="Lapidus A."/>
            <person name="Cheng J.-F."/>
            <person name="Goodwin L."/>
            <person name="Pitluck S."/>
            <person name="Peters L."/>
            <person name="Ovchinnikova G."/>
            <person name="Teshima H."/>
            <person name="Detter J.C."/>
            <person name="Han C."/>
            <person name="Tapia R."/>
            <person name="Land M."/>
            <person name="Hauser L."/>
            <person name="Kyrpides N."/>
            <person name="Ivanova N."/>
            <person name="Pagani I."/>
            <person name="Anderson I."/>
            <person name="Woyke T."/>
        </authorList>
    </citation>
    <scope>NUCLEOTIDE SEQUENCE [LARGE SCALE GENOMIC DNA]</scope>
    <source>
        <strain evidence="3">DSM 18247 / JCM 13945 / KWC4</strain>
    </source>
</reference>
<dbReference type="EMBL" id="CP003255">
    <property type="protein sequence ID" value="AGA58857.1"/>
    <property type="molecule type" value="Genomic_DNA"/>
</dbReference>
<dbReference type="AlphaFoldDB" id="L0EGF4"/>
<feature type="transmembrane region" description="Helical" evidence="1">
    <location>
        <begin position="163"/>
        <end position="185"/>
    </location>
</feature>
<evidence type="ECO:0000313" key="3">
    <source>
        <dbReference type="Proteomes" id="UP000010795"/>
    </source>
</evidence>
<keyword evidence="3" id="KW-1185">Reference proteome</keyword>
<feature type="transmembrane region" description="Helical" evidence="1">
    <location>
        <begin position="91"/>
        <end position="115"/>
    </location>
</feature>
<feature type="transmembrane region" description="Helical" evidence="1">
    <location>
        <begin position="205"/>
        <end position="226"/>
    </location>
</feature>
<protein>
    <recommendedName>
        <fullName evidence="4">Bacitracin ABC transporter permease</fullName>
    </recommendedName>
</protein>
<keyword evidence="1" id="KW-1133">Transmembrane helix</keyword>
<feature type="transmembrane region" description="Helical" evidence="1">
    <location>
        <begin position="17"/>
        <end position="36"/>
    </location>
</feature>
<dbReference type="PANTHER" id="PTHR37305:SF1">
    <property type="entry name" value="MEMBRANE PROTEIN"/>
    <property type="match status" value="1"/>
</dbReference>
<evidence type="ECO:0000256" key="1">
    <source>
        <dbReference type="SAM" id="Phobius"/>
    </source>
</evidence>
<dbReference type="eggNOG" id="COG1277">
    <property type="taxonomic scope" value="Bacteria"/>
</dbReference>
<dbReference type="PANTHER" id="PTHR37305">
    <property type="entry name" value="INTEGRAL MEMBRANE PROTEIN-RELATED"/>
    <property type="match status" value="1"/>
</dbReference>
<dbReference type="STRING" id="717605.Theco_2768"/>
<keyword evidence="1" id="KW-0812">Transmembrane</keyword>
<gene>
    <name evidence="2" type="ordered locus">Theco_2768</name>
</gene>
<dbReference type="Pfam" id="PF12730">
    <property type="entry name" value="ABC2_membrane_4"/>
    <property type="match status" value="1"/>
</dbReference>
<keyword evidence="1" id="KW-0472">Membrane</keyword>
<organism evidence="2 3">
    <name type="scientific">Thermobacillus composti (strain DSM 18247 / JCM 13945 / KWC4)</name>
    <dbReference type="NCBI Taxonomy" id="717605"/>
    <lineage>
        <taxon>Bacteria</taxon>
        <taxon>Bacillati</taxon>
        <taxon>Bacillota</taxon>
        <taxon>Bacilli</taxon>
        <taxon>Bacillales</taxon>
        <taxon>Paenibacillaceae</taxon>
        <taxon>Thermobacillus</taxon>
    </lineage>
</organism>
<sequence length="232" mass="25124">MLHAFIRNETLKVRRSVVFWVVAAVFAALPLLIGLLKQPGLDWGTDYSNVLDSIASLLVVGFSFTSAWVFGREYTDRTIKDLLVKPIPESYSVLSKFIVTAMWNILIALFTFAMITAAGAVNGAHGGSADTFLRVFGTYMTAALFIMAVSSTSALIANLTKGYLAPIGVIFVIIIVSNAVVQFGFGPYFPWTIPVLLAKGADIGFVSVMILALTAIAGFAGTVAWWRYAEHK</sequence>
<dbReference type="Proteomes" id="UP000010795">
    <property type="component" value="Chromosome"/>
</dbReference>
<name>L0EGF4_THECK</name>